<evidence type="ECO:0000313" key="2">
    <source>
        <dbReference type="Proteomes" id="UP000483362"/>
    </source>
</evidence>
<evidence type="ECO:0000313" key="1">
    <source>
        <dbReference type="EMBL" id="MSS16795.1"/>
    </source>
</evidence>
<dbReference type="Gene3D" id="3.40.50.300">
    <property type="entry name" value="P-loop containing nucleotide triphosphate hydrolases"/>
    <property type="match status" value="1"/>
</dbReference>
<reference evidence="1 2" key="1">
    <citation type="submission" date="2019-08" db="EMBL/GenBank/DDBJ databases">
        <title>In-depth cultivation of the pig gut microbiome towards novel bacterial diversity and tailored functional studies.</title>
        <authorList>
            <person name="Wylensek D."/>
            <person name="Hitch T.C.A."/>
            <person name="Clavel T."/>
        </authorList>
    </citation>
    <scope>NUCLEOTIDE SEQUENCE [LARGE SCALE GENOMIC DNA]</scope>
    <source>
        <strain evidence="1 2">Oil-RF-744-WCA-WT-10</strain>
    </source>
</reference>
<organism evidence="1 2">
    <name type="scientific">Sodaliphilus pleomorphus</name>
    <dbReference type="NCBI Taxonomy" id="2606626"/>
    <lineage>
        <taxon>Bacteria</taxon>
        <taxon>Pseudomonadati</taxon>
        <taxon>Bacteroidota</taxon>
        <taxon>Bacteroidia</taxon>
        <taxon>Bacteroidales</taxon>
        <taxon>Muribaculaceae</taxon>
        <taxon>Sodaliphilus</taxon>
    </lineage>
</organism>
<comment type="caution">
    <text evidence="1">The sequence shown here is derived from an EMBL/GenBank/DDBJ whole genome shotgun (WGS) entry which is preliminary data.</text>
</comment>
<proteinExistence type="predicted"/>
<sequence>MSWRADWNKFARDVLKARLDKEQQAILASVQHNPMTAVASGTARGKDFVAAVAALCFLYLTPRFNKSGELVGNTKVALTAPTGRQVDVIMIPEIARLFRAAGDNVLPGRLLSSGIRTSHREWFLIGFKASDETEAWSGFHAVNTMFVVTEASGISENTFNAIEGNLQGNSRLLLVFNPNITTGYAARAMKSSRFKAFRLNSLNAENVVTKTNTIPGQVDYPWVKDKVENWCTRIREDDFNEGDGDFKWEGALYRPNDLFRIKVLGMFPKVSQDVLVPYEWIELANNRWLEYKEREFVPRCPKYVGSDVAGMGRDSSVLCCRFGDYVEKFEAHQSAGQADHMHVAGMIINELVGKKDKAFIDTIGEGAGVFSRLQELDYTNVYSCKYSESARHLHDLTGEYTFANMRAYLYWCVRDWLNPKNGYSPALPPNDKLAEEMTETHWHFQSNNGSIIIEKKENIVARIKRSPDYMDALANTFYPYGEDFLTDSEILQDFL</sequence>
<evidence type="ECO:0008006" key="3">
    <source>
        <dbReference type="Google" id="ProtNLM"/>
    </source>
</evidence>
<protein>
    <recommendedName>
        <fullName evidence="3">Terminase</fullName>
    </recommendedName>
</protein>
<accession>A0A6L5XBA2</accession>
<dbReference type="Proteomes" id="UP000483362">
    <property type="component" value="Unassembled WGS sequence"/>
</dbReference>
<name>A0A6L5XBA2_9BACT</name>
<gene>
    <name evidence="1" type="ORF">FYJ29_03305</name>
</gene>
<dbReference type="Gene3D" id="3.30.420.240">
    <property type="match status" value="1"/>
</dbReference>
<dbReference type="EMBL" id="VULT01000004">
    <property type="protein sequence ID" value="MSS16795.1"/>
    <property type="molecule type" value="Genomic_DNA"/>
</dbReference>
<keyword evidence="2" id="KW-1185">Reference proteome</keyword>
<dbReference type="InterPro" id="IPR027417">
    <property type="entry name" value="P-loop_NTPase"/>
</dbReference>
<dbReference type="AlphaFoldDB" id="A0A6L5XBA2"/>